<dbReference type="EMBL" id="MW182952">
    <property type="protein sequence ID" value="QVW56487.1"/>
    <property type="molecule type" value="Genomic_DNA"/>
</dbReference>
<reference evidence="2" key="1">
    <citation type="submission" date="2020-10" db="EMBL/GenBank/DDBJ databases">
        <title>CRESS DNA virus dark matter in the feces of wild birds.</title>
        <authorList>
            <person name="Yang S."/>
            <person name="Zhang W."/>
        </authorList>
    </citation>
    <scope>NUCLEOTIDE SEQUENCE</scope>
    <source>
        <strain evidence="2">Fcc107gen3</strain>
    </source>
</reference>
<evidence type="ECO:0000313" key="2">
    <source>
        <dbReference type="EMBL" id="QVW56487.1"/>
    </source>
</evidence>
<organism evidence="2">
    <name type="scientific">Muscicapa latirostris Genomoviridae sp</name>
    <dbReference type="NCBI Taxonomy" id="2814967"/>
    <lineage>
        <taxon>Viruses</taxon>
        <taxon>Monodnaviria</taxon>
        <taxon>Shotokuvirae</taxon>
        <taxon>Cressdnaviricota</taxon>
        <taxon>Repensiviricetes</taxon>
        <taxon>Geplafuvirales</taxon>
        <taxon>Genomoviridae</taxon>
    </lineage>
</organism>
<sequence>MAYARRRSTVRPLRRNRRYLKVVPKKRPARRPSYRRRRPMRSGRKRILNITSRKKQDSMISLVQEPFGTPSVTPAPVVMTGDESYQFLWIASARDNVIAGTEPGVFQASQRTATTCFMRGLAERWDITTGSPAPWLHRRIVFSFTGPEIYTVTSPTNGVGALFAELSTGYTRDFPNLFGVVDPRTVQVQSQANDIIFKGTQGRDWTDLFQAKVDTNRVSLISDKVTRYTSGNDRGVFRTQKFWTPINKNLIYDDDENGNSTVNSPFSVSHGPTCGDIYVMDLFSAGLGSTSSDEMRINVQATLYWHER</sequence>
<accession>A0A8E7L5Y6</accession>
<feature type="region of interest" description="Disordered" evidence="1">
    <location>
        <begin position="24"/>
        <end position="43"/>
    </location>
</feature>
<evidence type="ECO:0000256" key="1">
    <source>
        <dbReference type="SAM" id="MobiDB-lite"/>
    </source>
</evidence>
<protein>
    <submittedName>
        <fullName evidence="2">Capsid protein</fullName>
    </submittedName>
</protein>
<name>A0A8E7L5Y6_9VIRU</name>
<proteinExistence type="predicted"/>